<dbReference type="AlphaFoldDB" id="A0A6N2X6C2"/>
<dbReference type="EMBL" id="CACRTF010000017">
    <property type="protein sequence ID" value="VYT49685.1"/>
    <property type="molecule type" value="Genomic_DNA"/>
</dbReference>
<protein>
    <submittedName>
        <fullName evidence="1">Uncharacterized protein</fullName>
    </submittedName>
</protein>
<organism evidence="1">
    <name type="scientific">Enterocloster bolteae</name>
    <dbReference type="NCBI Taxonomy" id="208479"/>
    <lineage>
        <taxon>Bacteria</taxon>
        <taxon>Bacillati</taxon>
        <taxon>Bacillota</taxon>
        <taxon>Clostridia</taxon>
        <taxon>Lachnospirales</taxon>
        <taxon>Lachnospiraceae</taxon>
        <taxon>Enterocloster</taxon>
    </lineage>
</organism>
<reference evidence="1" key="1">
    <citation type="submission" date="2019-11" db="EMBL/GenBank/DDBJ databases">
        <authorList>
            <person name="Feng L."/>
        </authorList>
    </citation>
    <scope>NUCLEOTIDE SEQUENCE</scope>
    <source>
        <strain evidence="1">CbolteaeLFYP116</strain>
    </source>
</reference>
<evidence type="ECO:0000313" key="1">
    <source>
        <dbReference type="EMBL" id="VYT49685.1"/>
    </source>
</evidence>
<sequence length="55" mass="6408">MPGPAFHPFYGMPADSFNCYNKYSDMDIFIVKLSKIHPGEIFALDFESVMYYFSK</sequence>
<accession>A0A6N2X6C2</accession>
<proteinExistence type="predicted"/>
<gene>
    <name evidence="1" type="ORF">CBLFYP116_04483</name>
</gene>
<name>A0A6N2X6C2_9FIRM</name>